<evidence type="ECO:0000256" key="1">
    <source>
        <dbReference type="SAM" id="MobiDB-lite"/>
    </source>
</evidence>
<accession>A0A7D6E463</accession>
<evidence type="ECO:0000313" key="4">
    <source>
        <dbReference type="Proteomes" id="UP000510682"/>
    </source>
</evidence>
<name>A0A7D6E463_9MYCO</name>
<gene>
    <name evidence="3" type="ORF">H0P51_24710</name>
</gene>
<sequence>MIVLLLLAAVAAGAYWAGTQTRPHPRNDVPQHPAVGTSGSTPRRMSAPSWAWVLGVVVLVVMVLGFGMGPGGMLDGPGLLGGPGGMFGPMFGP</sequence>
<dbReference type="RefSeq" id="WP_180915439.1">
    <property type="nucleotide sequence ID" value="NZ_CP059165.1"/>
</dbReference>
<proteinExistence type="predicted"/>
<reference evidence="4" key="1">
    <citation type="submission" date="2020-07" db="EMBL/GenBank/DDBJ databases">
        <title>Description of Mycobacterium gordonae subsp. intergordonae subsp.nov. and Mycobacterium gordonae subsp. gordonae subsp. nov.</title>
        <authorList>
            <person name="Yu X."/>
        </authorList>
    </citation>
    <scope>NUCLEOTIDE SEQUENCE [LARGE SCALE GENOMIC DNA]</scope>
    <source>
        <strain evidence="4">24</strain>
    </source>
</reference>
<protein>
    <submittedName>
        <fullName evidence="3">Uncharacterized protein</fullName>
    </submittedName>
</protein>
<feature type="region of interest" description="Disordered" evidence="1">
    <location>
        <begin position="21"/>
        <end position="44"/>
    </location>
</feature>
<dbReference type="EMBL" id="CP059165">
    <property type="protein sequence ID" value="QLL06862.1"/>
    <property type="molecule type" value="Genomic_DNA"/>
</dbReference>
<reference evidence="4" key="3">
    <citation type="submission" date="2023-07" db="EMBL/GenBank/DDBJ databases">
        <title>Description of Mycobacterium gordonae subsp. intergordonae subsp.nov. and Mycobacterium gordonae subsp. gordonae subsp. nov.</title>
        <authorList>
            <person name="Huang H."/>
        </authorList>
    </citation>
    <scope>NUCLEOTIDE SEQUENCE [LARGE SCALE GENOMIC DNA]</scope>
    <source>
        <strain evidence="4">24</strain>
    </source>
</reference>
<keyword evidence="2" id="KW-0472">Membrane</keyword>
<feature type="transmembrane region" description="Helical" evidence="2">
    <location>
        <begin position="50"/>
        <end position="69"/>
    </location>
</feature>
<keyword evidence="2" id="KW-0812">Transmembrane</keyword>
<keyword evidence="4" id="KW-1185">Reference proteome</keyword>
<dbReference type="Proteomes" id="UP000510682">
    <property type="component" value="Chromosome"/>
</dbReference>
<dbReference type="AlphaFoldDB" id="A0A7D6E463"/>
<reference evidence="3 4" key="2">
    <citation type="submission" date="2020-07" db="EMBL/GenBank/DDBJ databases">
        <authorList>
            <person name="Yu X."/>
        </authorList>
    </citation>
    <scope>NUCLEOTIDE SEQUENCE [LARGE SCALE GENOMIC DNA]</scope>
    <source>
        <strain evidence="4">24</strain>
    </source>
</reference>
<keyword evidence="2" id="KW-1133">Transmembrane helix</keyword>
<dbReference type="KEGG" id="mgor:H0P51_24710"/>
<evidence type="ECO:0000256" key="2">
    <source>
        <dbReference type="SAM" id="Phobius"/>
    </source>
</evidence>
<organism evidence="3 4">
    <name type="scientific">Mycobacterium vicinigordonae</name>
    <dbReference type="NCBI Taxonomy" id="1719132"/>
    <lineage>
        <taxon>Bacteria</taxon>
        <taxon>Bacillati</taxon>
        <taxon>Actinomycetota</taxon>
        <taxon>Actinomycetes</taxon>
        <taxon>Mycobacteriales</taxon>
        <taxon>Mycobacteriaceae</taxon>
        <taxon>Mycobacterium</taxon>
    </lineage>
</organism>
<evidence type="ECO:0000313" key="3">
    <source>
        <dbReference type="EMBL" id="QLL06862.1"/>
    </source>
</evidence>